<accession>X1JRU7</accession>
<keyword evidence="2" id="KW-0963">Cytoplasm</keyword>
<comment type="subcellular location">
    <subcellularLocation>
        <location evidence="1">Cytoplasm</location>
    </subcellularLocation>
</comment>
<dbReference type="GO" id="GO:0006282">
    <property type="term" value="P:regulation of DNA repair"/>
    <property type="evidence" value="ECO:0007669"/>
    <property type="project" value="InterPro"/>
</dbReference>
<dbReference type="InterPro" id="IPR053926">
    <property type="entry name" value="RecX_HTH_1st"/>
</dbReference>
<proteinExistence type="predicted"/>
<dbReference type="GO" id="GO:0005737">
    <property type="term" value="C:cytoplasm"/>
    <property type="evidence" value="ECO:0007669"/>
    <property type="project" value="UniProtKB-SubCell"/>
</dbReference>
<evidence type="ECO:0000256" key="2">
    <source>
        <dbReference type="ARBA" id="ARBA00022490"/>
    </source>
</evidence>
<evidence type="ECO:0000256" key="1">
    <source>
        <dbReference type="ARBA" id="ARBA00004496"/>
    </source>
</evidence>
<dbReference type="AlphaFoldDB" id="X1JRU7"/>
<evidence type="ECO:0000259" key="3">
    <source>
        <dbReference type="Pfam" id="PF21982"/>
    </source>
</evidence>
<gene>
    <name evidence="4" type="ORF">S06H3_07123</name>
</gene>
<evidence type="ECO:0000313" key="4">
    <source>
        <dbReference type="EMBL" id="GAH96807.1"/>
    </source>
</evidence>
<dbReference type="PANTHER" id="PTHR33602">
    <property type="entry name" value="REGULATORY PROTEIN RECX FAMILY PROTEIN"/>
    <property type="match status" value="1"/>
</dbReference>
<comment type="caution">
    <text evidence="4">The sequence shown here is derived from an EMBL/GenBank/DDBJ whole genome shotgun (WGS) entry which is preliminary data.</text>
</comment>
<dbReference type="InterPro" id="IPR003783">
    <property type="entry name" value="Regulatory_RecX"/>
</dbReference>
<feature type="domain" description="RecX first three-helical" evidence="3">
    <location>
        <begin position="62"/>
        <end position="101"/>
    </location>
</feature>
<dbReference type="Gene3D" id="1.10.10.10">
    <property type="entry name" value="Winged helix-like DNA-binding domain superfamily/Winged helix DNA-binding domain"/>
    <property type="match status" value="1"/>
</dbReference>
<name>X1JRU7_9ZZZZ</name>
<dbReference type="PANTHER" id="PTHR33602:SF1">
    <property type="entry name" value="REGULATORY PROTEIN RECX FAMILY PROTEIN"/>
    <property type="match status" value="1"/>
</dbReference>
<feature type="non-terminal residue" evidence="4">
    <location>
        <position position="136"/>
    </location>
</feature>
<organism evidence="4">
    <name type="scientific">marine sediment metagenome</name>
    <dbReference type="NCBI Taxonomy" id="412755"/>
    <lineage>
        <taxon>unclassified sequences</taxon>
        <taxon>metagenomes</taxon>
        <taxon>ecological metagenomes</taxon>
    </lineage>
</organism>
<reference evidence="4" key="1">
    <citation type="journal article" date="2014" name="Front. Microbiol.">
        <title>High frequency of phylogenetically diverse reductive dehalogenase-homologous genes in deep subseafloor sedimentary metagenomes.</title>
        <authorList>
            <person name="Kawai M."/>
            <person name="Futagami T."/>
            <person name="Toyoda A."/>
            <person name="Takaki Y."/>
            <person name="Nishi S."/>
            <person name="Hori S."/>
            <person name="Arai W."/>
            <person name="Tsubouchi T."/>
            <person name="Morono Y."/>
            <person name="Uchiyama I."/>
            <person name="Ito T."/>
            <person name="Fujiyama A."/>
            <person name="Inagaki F."/>
            <person name="Takami H."/>
        </authorList>
    </citation>
    <scope>NUCLEOTIDE SEQUENCE</scope>
    <source>
        <strain evidence="4">Expedition CK06-06</strain>
    </source>
</reference>
<dbReference type="InterPro" id="IPR036388">
    <property type="entry name" value="WH-like_DNA-bd_sf"/>
</dbReference>
<dbReference type="Pfam" id="PF21982">
    <property type="entry name" value="RecX_HTH1"/>
    <property type="match status" value="1"/>
</dbReference>
<sequence length="136" mass="15810">MRKITTLRVGRGRRKRVNVSLDGRFAFSLEAEVAIKEGLQVGQELSASQIEALARFDHYHRCLNAAAHYLSYRPRSEFELRERLHQRGFDGDSVEAVLAKLKEQGLVDDMAFAQFWKDNRESFSPRSQWLTKLELR</sequence>
<dbReference type="EMBL" id="BARV01002848">
    <property type="protein sequence ID" value="GAH96807.1"/>
    <property type="molecule type" value="Genomic_DNA"/>
</dbReference>
<protein>
    <recommendedName>
        <fullName evidence="3">RecX first three-helical domain-containing protein</fullName>
    </recommendedName>
</protein>